<dbReference type="AlphaFoldDB" id="A0A1M7YJS1"/>
<dbReference type="Proteomes" id="UP000184603">
    <property type="component" value="Unassembled WGS sequence"/>
</dbReference>
<dbReference type="STRING" id="1121416.SAMN02745220_04801"/>
<accession>A0A1M7YJS1</accession>
<proteinExistence type="predicted"/>
<protein>
    <recommendedName>
        <fullName evidence="3">Phage virion morphogenesis (Putative tail completion) protein</fullName>
    </recommendedName>
</protein>
<dbReference type="EMBL" id="FRFE01000042">
    <property type="protein sequence ID" value="SHO52853.1"/>
    <property type="molecule type" value="Genomic_DNA"/>
</dbReference>
<reference evidence="1 2" key="1">
    <citation type="submission" date="2016-12" db="EMBL/GenBank/DDBJ databases">
        <authorList>
            <person name="Song W.-J."/>
            <person name="Kurnit D.M."/>
        </authorList>
    </citation>
    <scope>NUCLEOTIDE SEQUENCE [LARGE SCALE GENOMIC DNA]</scope>
    <source>
        <strain evidence="1 2">DSM 18488</strain>
    </source>
</reference>
<gene>
    <name evidence="1" type="ORF">SAMN02745220_04801</name>
</gene>
<evidence type="ECO:0000313" key="1">
    <source>
        <dbReference type="EMBL" id="SHO52853.1"/>
    </source>
</evidence>
<sequence>MSGIVSIDIRDGISPELHRLLKKSRNLSPAMRKIEETVMKPLKRRAWQKSGLRADTGELRDAVETWHGKKSAGISVHTSPGKDLVIPKATLQTQGAKRGQYRGKDRYRVRQHTRGGRTIKAHTRRNTGSPWGNVKARKFIPTDLGTAGTEAAIRILEEYIDV</sequence>
<dbReference type="RefSeq" id="WP_073616453.1">
    <property type="nucleotide sequence ID" value="NZ_FRFE01000042.1"/>
</dbReference>
<organism evidence="1 2">
    <name type="scientific">Desulfopila aestuarii DSM 18488</name>
    <dbReference type="NCBI Taxonomy" id="1121416"/>
    <lineage>
        <taxon>Bacteria</taxon>
        <taxon>Pseudomonadati</taxon>
        <taxon>Thermodesulfobacteriota</taxon>
        <taxon>Desulfobulbia</taxon>
        <taxon>Desulfobulbales</taxon>
        <taxon>Desulfocapsaceae</taxon>
        <taxon>Desulfopila</taxon>
    </lineage>
</organism>
<keyword evidence="2" id="KW-1185">Reference proteome</keyword>
<name>A0A1M7YJS1_9BACT</name>
<evidence type="ECO:0008006" key="3">
    <source>
        <dbReference type="Google" id="ProtNLM"/>
    </source>
</evidence>
<evidence type="ECO:0000313" key="2">
    <source>
        <dbReference type="Proteomes" id="UP000184603"/>
    </source>
</evidence>